<gene>
    <name evidence="9" type="ORF">OG579_15925</name>
</gene>
<organism evidence="9 10">
    <name type="scientific">Williamsia herbipolensis</name>
    <dbReference type="NCBI Taxonomy" id="1603258"/>
    <lineage>
        <taxon>Bacteria</taxon>
        <taxon>Bacillati</taxon>
        <taxon>Actinomycetota</taxon>
        <taxon>Actinomycetes</taxon>
        <taxon>Mycobacteriales</taxon>
        <taxon>Nocardiaceae</taxon>
        <taxon>Williamsia</taxon>
    </lineage>
</organism>
<keyword evidence="2" id="KW-0813">Transport</keyword>
<evidence type="ECO:0000256" key="2">
    <source>
        <dbReference type="ARBA" id="ARBA00022448"/>
    </source>
</evidence>
<feature type="transmembrane region" description="Helical" evidence="7">
    <location>
        <begin position="107"/>
        <end position="128"/>
    </location>
</feature>
<feature type="transmembrane region" description="Helical" evidence="7">
    <location>
        <begin position="53"/>
        <end position="70"/>
    </location>
</feature>
<keyword evidence="4 7" id="KW-0812">Transmembrane</keyword>
<dbReference type="InterPro" id="IPR011701">
    <property type="entry name" value="MFS"/>
</dbReference>
<feature type="domain" description="Major facilitator superfamily (MFS) profile" evidence="8">
    <location>
        <begin position="16"/>
        <end position="371"/>
    </location>
</feature>
<evidence type="ECO:0000313" key="9">
    <source>
        <dbReference type="EMBL" id="WUM19188.1"/>
    </source>
</evidence>
<feature type="transmembrane region" description="Helical" evidence="7">
    <location>
        <begin position="251"/>
        <end position="268"/>
    </location>
</feature>
<feature type="transmembrane region" description="Helical" evidence="7">
    <location>
        <begin position="140"/>
        <end position="162"/>
    </location>
</feature>
<name>A0AAU4JZL2_9NOCA</name>
<dbReference type="CDD" id="cd17321">
    <property type="entry name" value="MFS_MMR_MDR_like"/>
    <property type="match status" value="1"/>
</dbReference>
<comment type="subcellular location">
    <subcellularLocation>
        <location evidence="1">Cell membrane</location>
        <topology evidence="1">Multi-pass membrane protein</topology>
    </subcellularLocation>
</comment>
<protein>
    <submittedName>
        <fullName evidence="9">MFS transporter</fullName>
    </submittedName>
</protein>
<evidence type="ECO:0000256" key="5">
    <source>
        <dbReference type="ARBA" id="ARBA00022989"/>
    </source>
</evidence>
<proteinExistence type="predicted"/>
<evidence type="ECO:0000256" key="6">
    <source>
        <dbReference type="ARBA" id="ARBA00023136"/>
    </source>
</evidence>
<dbReference type="InterPro" id="IPR020846">
    <property type="entry name" value="MFS_dom"/>
</dbReference>
<dbReference type="GO" id="GO:0022857">
    <property type="term" value="F:transmembrane transporter activity"/>
    <property type="evidence" value="ECO:0007669"/>
    <property type="project" value="InterPro"/>
</dbReference>
<dbReference type="AlphaFoldDB" id="A0AAU4JZL2"/>
<dbReference type="KEGG" id="whr:OG579_15925"/>
<evidence type="ECO:0000313" key="10">
    <source>
        <dbReference type="Proteomes" id="UP001432128"/>
    </source>
</evidence>
<accession>A0AAU4JZL2</accession>
<keyword evidence="10" id="KW-1185">Reference proteome</keyword>
<feature type="transmembrane region" description="Helical" evidence="7">
    <location>
        <begin position="305"/>
        <end position="327"/>
    </location>
</feature>
<sequence length="371" mass="37399">MNIVYLAARASTSRMTLAVACVGQLLVVIDGLIVTVALPAIRSDMELSPTSQSWVVNGYLLAFGGLLLPASRAADRLGHRRVFIAGVAVFTLASLCAGLAPNGGMLLTARIAQGIGAAAVAPTSLSLLTTTFTGPARSRALSAWSATSAVAGAGGLVVGGIITSEFGWRWVFFTNVPVGVALFAFAAALSAVASSDETPPTTAYPWRAVLRRRIVLANLAMTALGAAMTAALYCLSLFLQNTQGRTPLETGSLLLPMSVVLALGAVASPRLLTRWGTQRVLRAGTIMAAVGAATLAMSMNDDCAGAVLVGATLVWACGTGVLTMPTVSLATSDVPPGAAGLASGVMSVARQIGGVVGIVAVVALGVVPAPG</sequence>
<dbReference type="Proteomes" id="UP001432128">
    <property type="component" value="Chromosome"/>
</dbReference>
<feature type="transmembrane region" description="Helical" evidence="7">
    <location>
        <begin position="17"/>
        <end position="41"/>
    </location>
</feature>
<dbReference type="Pfam" id="PF07690">
    <property type="entry name" value="MFS_1"/>
    <property type="match status" value="1"/>
</dbReference>
<evidence type="ECO:0000256" key="4">
    <source>
        <dbReference type="ARBA" id="ARBA00022692"/>
    </source>
</evidence>
<feature type="transmembrane region" description="Helical" evidence="7">
    <location>
        <begin position="168"/>
        <end position="193"/>
    </location>
</feature>
<dbReference type="Gene3D" id="1.20.1720.10">
    <property type="entry name" value="Multidrug resistance protein D"/>
    <property type="match status" value="1"/>
</dbReference>
<evidence type="ECO:0000256" key="1">
    <source>
        <dbReference type="ARBA" id="ARBA00004651"/>
    </source>
</evidence>
<feature type="transmembrane region" description="Helical" evidence="7">
    <location>
        <begin position="82"/>
        <end position="101"/>
    </location>
</feature>
<dbReference type="SUPFAM" id="SSF103473">
    <property type="entry name" value="MFS general substrate transporter"/>
    <property type="match status" value="1"/>
</dbReference>
<reference evidence="9 10" key="1">
    <citation type="submission" date="2022-10" db="EMBL/GenBank/DDBJ databases">
        <title>The complete genomes of actinobacterial strains from the NBC collection.</title>
        <authorList>
            <person name="Joergensen T.S."/>
            <person name="Alvarez Arevalo M."/>
            <person name="Sterndorff E.B."/>
            <person name="Faurdal D."/>
            <person name="Vuksanovic O."/>
            <person name="Mourched A.-S."/>
            <person name="Charusanti P."/>
            <person name="Shaw S."/>
            <person name="Blin K."/>
            <person name="Weber T."/>
        </authorList>
    </citation>
    <scope>NUCLEOTIDE SEQUENCE [LARGE SCALE GENOMIC DNA]</scope>
    <source>
        <strain evidence="9 10">NBC_00319</strain>
    </source>
</reference>
<keyword evidence="6 7" id="KW-0472">Membrane</keyword>
<evidence type="ECO:0000256" key="7">
    <source>
        <dbReference type="SAM" id="Phobius"/>
    </source>
</evidence>
<keyword evidence="3" id="KW-1003">Cell membrane</keyword>
<dbReference type="PROSITE" id="PS50850">
    <property type="entry name" value="MFS"/>
    <property type="match status" value="1"/>
</dbReference>
<feature type="transmembrane region" description="Helical" evidence="7">
    <location>
        <begin position="348"/>
        <end position="369"/>
    </location>
</feature>
<dbReference type="InterPro" id="IPR036259">
    <property type="entry name" value="MFS_trans_sf"/>
</dbReference>
<dbReference type="GO" id="GO:0005886">
    <property type="term" value="C:plasma membrane"/>
    <property type="evidence" value="ECO:0007669"/>
    <property type="project" value="UniProtKB-SubCell"/>
</dbReference>
<dbReference type="PANTHER" id="PTHR42718">
    <property type="entry name" value="MAJOR FACILITATOR SUPERFAMILY MULTIDRUG TRANSPORTER MFSC"/>
    <property type="match status" value="1"/>
</dbReference>
<dbReference type="PANTHER" id="PTHR42718:SF46">
    <property type="entry name" value="BLR6921 PROTEIN"/>
    <property type="match status" value="1"/>
</dbReference>
<dbReference type="EMBL" id="CP108021">
    <property type="protein sequence ID" value="WUM19188.1"/>
    <property type="molecule type" value="Genomic_DNA"/>
</dbReference>
<feature type="transmembrane region" description="Helical" evidence="7">
    <location>
        <begin position="214"/>
        <end position="239"/>
    </location>
</feature>
<dbReference type="RefSeq" id="WP_328856732.1">
    <property type="nucleotide sequence ID" value="NZ_CP108021.1"/>
</dbReference>
<evidence type="ECO:0000259" key="8">
    <source>
        <dbReference type="PROSITE" id="PS50850"/>
    </source>
</evidence>
<keyword evidence="5 7" id="KW-1133">Transmembrane helix</keyword>
<evidence type="ECO:0000256" key="3">
    <source>
        <dbReference type="ARBA" id="ARBA00022475"/>
    </source>
</evidence>